<dbReference type="Pfam" id="PF00989">
    <property type="entry name" value="PAS"/>
    <property type="match status" value="1"/>
</dbReference>
<comment type="catalytic activity">
    <reaction evidence="1">
        <text>ATP + protein L-histidine = ADP + protein N-phospho-L-histidine.</text>
        <dbReference type="EC" id="2.7.13.3"/>
    </reaction>
</comment>
<keyword evidence="8" id="KW-0812">Transmembrane</keyword>
<dbReference type="FunFam" id="3.30.565.10:FF:000006">
    <property type="entry name" value="Sensor histidine kinase WalK"/>
    <property type="match status" value="1"/>
</dbReference>
<dbReference type="GO" id="GO:0016036">
    <property type="term" value="P:cellular response to phosphate starvation"/>
    <property type="evidence" value="ECO:0007669"/>
    <property type="project" value="TreeGrafter"/>
</dbReference>
<dbReference type="PANTHER" id="PTHR45453:SF1">
    <property type="entry name" value="PHOSPHATE REGULON SENSOR PROTEIN PHOR"/>
    <property type="match status" value="1"/>
</dbReference>
<dbReference type="InterPro" id="IPR050351">
    <property type="entry name" value="BphY/WalK/GraS-like"/>
</dbReference>
<dbReference type="Gene3D" id="3.30.450.20">
    <property type="entry name" value="PAS domain"/>
    <property type="match status" value="1"/>
</dbReference>
<dbReference type="GO" id="GO:0000155">
    <property type="term" value="F:phosphorelay sensor kinase activity"/>
    <property type="evidence" value="ECO:0007669"/>
    <property type="project" value="InterPro"/>
</dbReference>
<dbReference type="STRING" id="1798406.A3A04_00955"/>
<dbReference type="GO" id="GO:0005886">
    <property type="term" value="C:plasma membrane"/>
    <property type="evidence" value="ECO:0007669"/>
    <property type="project" value="TreeGrafter"/>
</dbReference>
<dbReference type="SMART" id="SM00388">
    <property type="entry name" value="HisKA"/>
    <property type="match status" value="1"/>
</dbReference>
<evidence type="ECO:0000256" key="1">
    <source>
        <dbReference type="ARBA" id="ARBA00000085"/>
    </source>
</evidence>
<evidence type="ECO:0000256" key="6">
    <source>
        <dbReference type="ARBA" id="ARBA00023012"/>
    </source>
</evidence>
<dbReference type="SUPFAM" id="SSF55785">
    <property type="entry name" value="PYP-like sensor domain (PAS domain)"/>
    <property type="match status" value="1"/>
</dbReference>
<dbReference type="InterPro" id="IPR005467">
    <property type="entry name" value="His_kinase_dom"/>
</dbReference>
<dbReference type="Gene3D" id="1.10.287.130">
    <property type="match status" value="1"/>
</dbReference>
<gene>
    <name evidence="10" type="ORF">A3A04_00955</name>
</gene>
<evidence type="ECO:0000256" key="2">
    <source>
        <dbReference type="ARBA" id="ARBA00012438"/>
    </source>
</evidence>
<dbReference type="CDD" id="cd00075">
    <property type="entry name" value="HATPase"/>
    <property type="match status" value="1"/>
</dbReference>
<sequence length="410" mass="46385">MTPFLMYLILAVLVGVMVGFFLFIVSSKNSKRKIESEGGVTNELFSIISNLQDGIIMYTPEFKITFFNKAAEEIFNIKSVEVMETVMTPKNTQIPRLKALAQVFFPTLAVSSSRVNEYDRNSQVTELVVGDSGLELRVTNVKLLDEQGRVKGFVKVLYNRTRELQVLKSKTEFVSVAAHQLRTPLTAIQWAAESLLEDNEGFKEQHNKMVEIIWQASKKILGIVDDLLNIAKMEEGRFGYSFKEVELIEFISTLLNSLKERTKDLGIKLFFDKPQSSRIIVQADPARLEMALSNIVDNAIRYNVKGGEVGVLIELLKDKPFVKISVRDTGIGILEDDIKRLFTKFYRGQNAVKVRVEGSGLGLYIVKNIIERHGGKIWVESEINRGTTIHFTLPTDPKFIPLKEKTEIDA</sequence>
<keyword evidence="3" id="KW-0597">Phosphoprotein</keyword>
<dbReference type="CDD" id="cd00082">
    <property type="entry name" value="HisKA"/>
    <property type="match status" value="1"/>
</dbReference>
<dbReference type="SUPFAM" id="SSF47384">
    <property type="entry name" value="Homodimeric domain of signal transducing histidine kinase"/>
    <property type="match status" value="1"/>
</dbReference>
<dbReference type="InterPro" id="IPR003661">
    <property type="entry name" value="HisK_dim/P_dom"/>
</dbReference>
<evidence type="ECO:0000256" key="3">
    <source>
        <dbReference type="ARBA" id="ARBA00022553"/>
    </source>
</evidence>
<dbReference type="Proteomes" id="UP000178517">
    <property type="component" value="Unassembled WGS sequence"/>
</dbReference>
<dbReference type="InterPro" id="IPR036890">
    <property type="entry name" value="HATPase_C_sf"/>
</dbReference>
<dbReference type="InterPro" id="IPR004358">
    <property type="entry name" value="Sig_transdc_His_kin-like_C"/>
</dbReference>
<dbReference type="SMART" id="SM00387">
    <property type="entry name" value="HATPase_c"/>
    <property type="match status" value="1"/>
</dbReference>
<dbReference type="Gene3D" id="3.30.565.10">
    <property type="entry name" value="Histidine kinase-like ATPase, C-terminal domain"/>
    <property type="match status" value="1"/>
</dbReference>
<feature type="transmembrane region" description="Helical" evidence="8">
    <location>
        <begin position="6"/>
        <end position="25"/>
    </location>
</feature>
<dbReference type="EMBL" id="MHJI01000010">
    <property type="protein sequence ID" value="OGY66109.1"/>
    <property type="molecule type" value="Genomic_DNA"/>
</dbReference>
<dbReference type="SUPFAM" id="SSF55874">
    <property type="entry name" value="ATPase domain of HSP90 chaperone/DNA topoisomerase II/histidine kinase"/>
    <property type="match status" value="1"/>
</dbReference>
<protein>
    <recommendedName>
        <fullName evidence="2">histidine kinase</fullName>
        <ecNumber evidence="2">2.7.13.3</ecNumber>
    </recommendedName>
</protein>
<dbReference type="InterPro" id="IPR003594">
    <property type="entry name" value="HATPase_dom"/>
</dbReference>
<evidence type="ECO:0000313" key="10">
    <source>
        <dbReference type="EMBL" id="OGY66109.1"/>
    </source>
</evidence>
<dbReference type="PRINTS" id="PR00344">
    <property type="entry name" value="BCTRLSENSOR"/>
</dbReference>
<dbReference type="PANTHER" id="PTHR45453">
    <property type="entry name" value="PHOSPHATE REGULON SENSOR PROTEIN PHOR"/>
    <property type="match status" value="1"/>
</dbReference>
<dbReference type="Pfam" id="PF02518">
    <property type="entry name" value="HATPase_c"/>
    <property type="match status" value="1"/>
</dbReference>
<dbReference type="GO" id="GO:0004721">
    <property type="term" value="F:phosphoprotein phosphatase activity"/>
    <property type="evidence" value="ECO:0007669"/>
    <property type="project" value="TreeGrafter"/>
</dbReference>
<dbReference type="GO" id="GO:0006355">
    <property type="term" value="P:regulation of DNA-templated transcription"/>
    <property type="evidence" value="ECO:0007669"/>
    <property type="project" value="InterPro"/>
</dbReference>
<accession>A0A1G1ZNV3</accession>
<evidence type="ECO:0000256" key="5">
    <source>
        <dbReference type="ARBA" id="ARBA00022777"/>
    </source>
</evidence>
<keyword evidence="4" id="KW-0808">Transferase</keyword>
<dbReference type="InterPro" id="IPR036097">
    <property type="entry name" value="HisK_dim/P_sf"/>
</dbReference>
<dbReference type="SMART" id="SM00091">
    <property type="entry name" value="PAS"/>
    <property type="match status" value="1"/>
</dbReference>
<dbReference type="EC" id="2.7.13.3" evidence="2"/>
<keyword evidence="5" id="KW-0418">Kinase</keyword>
<evidence type="ECO:0000256" key="8">
    <source>
        <dbReference type="SAM" id="Phobius"/>
    </source>
</evidence>
<dbReference type="InterPro" id="IPR013767">
    <property type="entry name" value="PAS_fold"/>
</dbReference>
<dbReference type="Pfam" id="PF00512">
    <property type="entry name" value="HisKA"/>
    <property type="match status" value="1"/>
</dbReference>
<name>A0A1G1ZNV3_9BACT</name>
<comment type="caution">
    <text evidence="10">The sequence shown here is derived from an EMBL/GenBank/DDBJ whole genome shotgun (WGS) entry which is preliminary data.</text>
</comment>
<dbReference type="AlphaFoldDB" id="A0A1G1ZNV3"/>
<dbReference type="InterPro" id="IPR035965">
    <property type="entry name" value="PAS-like_dom_sf"/>
</dbReference>
<keyword evidence="7 8" id="KW-0472">Membrane</keyword>
<organism evidence="10 11">
    <name type="scientific">Candidatus Harrisonbacteria bacterium RIFCSPLOWO2_01_FULL_40_28</name>
    <dbReference type="NCBI Taxonomy" id="1798406"/>
    <lineage>
        <taxon>Bacteria</taxon>
        <taxon>Candidatus Harrisoniibacteriota</taxon>
    </lineage>
</organism>
<dbReference type="PROSITE" id="PS50109">
    <property type="entry name" value="HIS_KIN"/>
    <property type="match status" value="1"/>
</dbReference>
<evidence type="ECO:0000256" key="7">
    <source>
        <dbReference type="ARBA" id="ARBA00023136"/>
    </source>
</evidence>
<evidence type="ECO:0000259" key="9">
    <source>
        <dbReference type="PROSITE" id="PS50109"/>
    </source>
</evidence>
<keyword evidence="6" id="KW-0902">Two-component regulatory system</keyword>
<evidence type="ECO:0000256" key="4">
    <source>
        <dbReference type="ARBA" id="ARBA00022679"/>
    </source>
</evidence>
<feature type="domain" description="Histidine kinase" evidence="9">
    <location>
        <begin position="176"/>
        <end position="397"/>
    </location>
</feature>
<evidence type="ECO:0000313" key="11">
    <source>
        <dbReference type="Proteomes" id="UP000178517"/>
    </source>
</evidence>
<proteinExistence type="predicted"/>
<keyword evidence="8" id="KW-1133">Transmembrane helix</keyword>
<reference evidence="10 11" key="1">
    <citation type="journal article" date="2016" name="Nat. Commun.">
        <title>Thousands of microbial genomes shed light on interconnected biogeochemical processes in an aquifer system.</title>
        <authorList>
            <person name="Anantharaman K."/>
            <person name="Brown C.T."/>
            <person name="Hug L.A."/>
            <person name="Sharon I."/>
            <person name="Castelle C.J."/>
            <person name="Probst A.J."/>
            <person name="Thomas B.C."/>
            <person name="Singh A."/>
            <person name="Wilkins M.J."/>
            <person name="Karaoz U."/>
            <person name="Brodie E.L."/>
            <person name="Williams K.H."/>
            <person name="Hubbard S.S."/>
            <person name="Banfield J.F."/>
        </authorList>
    </citation>
    <scope>NUCLEOTIDE SEQUENCE [LARGE SCALE GENOMIC DNA]</scope>
</reference>
<dbReference type="InterPro" id="IPR000014">
    <property type="entry name" value="PAS"/>
</dbReference>